<evidence type="ECO:0000256" key="8">
    <source>
        <dbReference type="ARBA" id="ARBA00023015"/>
    </source>
</evidence>
<feature type="compositionally biased region" description="Basic residues" evidence="13">
    <location>
        <begin position="415"/>
        <end position="431"/>
    </location>
</feature>
<feature type="region of interest" description="Disordered" evidence="13">
    <location>
        <begin position="1210"/>
        <end position="1327"/>
    </location>
</feature>
<evidence type="ECO:0000256" key="9">
    <source>
        <dbReference type="ARBA" id="ARBA00023125"/>
    </source>
</evidence>
<feature type="region of interest" description="Disordered" evidence="13">
    <location>
        <begin position="1138"/>
        <end position="1158"/>
    </location>
</feature>
<dbReference type="PROSITE" id="PS50157">
    <property type="entry name" value="ZINC_FINGER_C2H2_2"/>
    <property type="match status" value="2"/>
</dbReference>
<dbReference type="GO" id="GO:0003677">
    <property type="term" value="F:DNA binding"/>
    <property type="evidence" value="ECO:0007669"/>
    <property type="project" value="UniProtKB-KW"/>
</dbReference>
<dbReference type="STRING" id="400727.A0A2T7NI01"/>
<feature type="region of interest" description="Disordered" evidence="13">
    <location>
        <begin position="213"/>
        <end position="242"/>
    </location>
</feature>
<dbReference type="PROSITE" id="PS00028">
    <property type="entry name" value="ZINC_FINGER_C2H2_1"/>
    <property type="match status" value="3"/>
</dbReference>
<evidence type="ECO:0000256" key="12">
    <source>
        <dbReference type="PROSITE-ProRule" id="PRU00042"/>
    </source>
</evidence>
<proteinExistence type="inferred from homology"/>
<keyword evidence="5" id="KW-0677">Repeat</keyword>
<dbReference type="GO" id="GO:0000981">
    <property type="term" value="F:DNA-binding transcription factor activity, RNA polymerase II-specific"/>
    <property type="evidence" value="ECO:0007669"/>
    <property type="project" value="TreeGrafter"/>
</dbReference>
<protein>
    <recommendedName>
        <fullName evidence="14">C2H2-type domain-containing protein</fullName>
    </recommendedName>
</protein>
<feature type="region of interest" description="Disordered" evidence="13">
    <location>
        <begin position="1389"/>
        <end position="1458"/>
    </location>
</feature>
<dbReference type="GO" id="GO:0008270">
    <property type="term" value="F:zinc ion binding"/>
    <property type="evidence" value="ECO:0007669"/>
    <property type="project" value="UniProtKB-KW"/>
</dbReference>
<gene>
    <name evidence="15" type="ORF">C0Q70_18960</name>
</gene>
<feature type="compositionally biased region" description="Polar residues" evidence="13">
    <location>
        <begin position="780"/>
        <end position="794"/>
    </location>
</feature>
<dbReference type="OrthoDB" id="5815793at2759"/>
<evidence type="ECO:0000256" key="7">
    <source>
        <dbReference type="ARBA" id="ARBA00022833"/>
    </source>
</evidence>
<feature type="compositionally biased region" description="Polar residues" evidence="13">
    <location>
        <begin position="968"/>
        <end position="982"/>
    </location>
</feature>
<organism evidence="15 16">
    <name type="scientific">Pomacea canaliculata</name>
    <name type="common">Golden apple snail</name>
    <dbReference type="NCBI Taxonomy" id="400727"/>
    <lineage>
        <taxon>Eukaryota</taxon>
        <taxon>Metazoa</taxon>
        <taxon>Spiralia</taxon>
        <taxon>Lophotrochozoa</taxon>
        <taxon>Mollusca</taxon>
        <taxon>Gastropoda</taxon>
        <taxon>Caenogastropoda</taxon>
        <taxon>Architaenioglossa</taxon>
        <taxon>Ampullarioidea</taxon>
        <taxon>Ampullariidae</taxon>
        <taxon>Pomacea</taxon>
    </lineage>
</organism>
<feature type="domain" description="C2H2-type" evidence="14">
    <location>
        <begin position="571"/>
        <end position="595"/>
    </location>
</feature>
<feature type="compositionally biased region" description="Low complexity" evidence="13">
    <location>
        <begin position="80"/>
        <end position="92"/>
    </location>
</feature>
<evidence type="ECO:0000256" key="3">
    <source>
        <dbReference type="ARBA" id="ARBA00022491"/>
    </source>
</evidence>
<evidence type="ECO:0000256" key="10">
    <source>
        <dbReference type="ARBA" id="ARBA00023163"/>
    </source>
</evidence>
<keyword evidence="9" id="KW-0238">DNA-binding</keyword>
<keyword evidence="3" id="KW-0678">Repressor</keyword>
<evidence type="ECO:0000256" key="6">
    <source>
        <dbReference type="ARBA" id="ARBA00022771"/>
    </source>
</evidence>
<evidence type="ECO:0000313" key="16">
    <source>
        <dbReference type="Proteomes" id="UP000245119"/>
    </source>
</evidence>
<keyword evidence="2" id="KW-0217">Developmental protein</keyword>
<sequence length="1528" mass="163037">MQVIEVDLAFTTPTPTPVCPPHARLVYHRPSPTSDTVTSVVSAMRPSLPSARPPVLSLASCRHPLAVFAVAPLKRGGNGAPSDDAAGHGSADAGRDNASPVATDDDDDDAEEDTTGDEETGPQSQPQPQTGDRLLSCATEKCQAQDLLQLCEVERAAESEKVTSESPQPSLNISAPVPLTSLSNMTVPATFGDAKTKDDVIGAVGKTSSAKPATAVSGSAWHPDHTGSEGTCTTPDQVSSSPTRMASVIVPMASIARKIAASPEEKAVDRATLISHTHSHQSHHRSLYEKMIAIAPASATVTGTIEDQPLDLSKKSSRPRSVSDPDPPTASRVGGGSSLLGLEREGAALVNGKSSLESLQRRFGGDFALEQMRRPSSIIPLQSTVLSTSAALRPLAPPTNGFSSLGSSSLVSAGYHHHHHQHNHHGHHSSSHHQGSLPPKPGLPQMGDHLDKLLSAACSKSSSQPSLSAPSSSSASSAAARKPLTSSAVQNRSKKTESSACPKTKSCSSSSNVSAVSGASSNSTSGGINGGDSERHVPGSSKQASLMDYPKLVRGQDMWLNQESEQTRRILRCMQCGESFKSLPMLTVHMMQTQHYSKIVSADHGRRSHKCSAYCERELDRECIFKCKVCQDTYPDMEGLANHMIVSGHHKKQVLRSHNYPELGLRHKQRKRFLSDDQAGSTVASLLEYKRKYLGGSGGSNGYLSQVGQPSGTTAADSHISCEVCGKKIETRQFVEHIKACLRQKSEVIDALKSKLSAEENATSKSGGARPFGEAVPASCSASSPDANEQPLPSTKDSALFKRLEVASQSNTGSSDDKKLVMLKKESGGDNDIDDNCQKDMRCKYLAEPVDTDCKEIEGENFAKSQMKDVENSRVKSPDCDGDDPTSRTLGENACESETFVKKESLPEDETKQTVNILPPSDLSFPSKSLKENTGLRTSPLLKESMSKEEIKVSRDSLSQPTDEDNASRSPCPSSELSQSGGSKFSSPTVSPLSSSRQVPTPAAQASAERAVKRELEEELPEEDSSSNCKKIKLEPGLNEQCEHPTSDPSVVSSEGWEEKKSGDQSSGSGKEGGKSLDIIDPNSTEEGAAEGGSSALKAMESFIQRSFSSKFDARRSSLSPMFSMVSSTTHLSPLLGMSKGVLPLSSSHPPASSSSSSLSHLTKFTRFFSSVPSSASKYLDVGLDISHPSYDKGVLSALSAKSAEILERNRIHNRSSPHSVVISSSLKNTSETKEKSGARDQRGSENKHEDISDEENNEDQNCNQSLTGDSKDKEENLADKYLNPDEDSTDSISPSKEGEEGGSGGKSSGSTAGSSGGGSGGKQSALDSLSSFVYGQPMTSEHPLDSLQKLLAKSDIPKMMAASAAASHALYNPHHPYLHEHPLDHIRFTPPDFPTPSSSSSLPLNLSLKPVDGCSGTDDDDDNLEYPLDSESPSTSRDGDDRDTNSPSGAQGPDGELTDYKCTACSRRFASKGSYRYHLSRCHLSSVKKYGIKEAFNMSPYVYLPLDHTAKFTKYYQMAQELANKGK</sequence>
<feature type="region of interest" description="Disordered" evidence="13">
    <location>
        <begin position="759"/>
        <end position="794"/>
    </location>
</feature>
<feature type="compositionally biased region" description="Low complexity" evidence="13">
    <location>
        <begin position="983"/>
        <end position="996"/>
    </location>
</feature>
<feature type="domain" description="C2H2-type" evidence="14">
    <location>
        <begin position="1461"/>
        <end position="1489"/>
    </location>
</feature>
<feature type="compositionally biased region" description="Low complexity" evidence="13">
    <location>
        <begin position="498"/>
        <end position="526"/>
    </location>
</feature>
<keyword evidence="4" id="KW-0479">Metal-binding</keyword>
<feature type="compositionally biased region" description="Low complexity" evidence="13">
    <location>
        <begin position="1396"/>
        <end position="1411"/>
    </location>
</feature>
<dbReference type="SMART" id="SM00355">
    <property type="entry name" value="ZnF_C2H2"/>
    <property type="match status" value="4"/>
</dbReference>
<keyword evidence="16" id="KW-1185">Reference proteome</keyword>
<keyword evidence="11" id="KW-0539">Nucleus</keyword>
<feature type="compositionally biased region" description="Low complexity" evidence="13">
    <location>
        <begin position="1217"/>
        <end position="1226"/>
    </location>
</feature>
<evidence type="ECO:0000256" key="5">
    <source>
        <dbReference type="ARBA" id="ARBA00022737"/>
    </source>
</evidence>
<dbReference type="PANTHER" id="PTHR12487:SF7">
    <property type="entry name" value="PROTEIN TEASHIRT-RELATED"/>
    <property type="match status" value="1"/>
</dbReference>
<feature type="compositionally biased region" description="Basic and acidic residues" evidence="13">
    <location>
        <begin position="899"/>
        <end position="912"/>
    </location>
</feature>
<reference evidence="15 16" key="1">
    <citation type="submission" date="2018-04" db="EMBL/GenBank/DDBJ databases">
        <title>The genome of golden apple snail Pomacea canaliculata provides insight into stress tolerance and invasive adaptation.</title>
        <authorList>
            <person name="Liu C."/>
            <person name="Liu B."/>
            <person name="Ren Y."/>
            <person name="Zhang Y."/>
            <person name="Wang H."/>
            <person name="Li S."/>
            <person name="Jiang F."/>
            <person name="Yin L."/>
            <person name="Zhang G."/>
            <person name="Qian W."/>
            <person name="Fan W."/>
        </authorList>
    </citation>
    <scope>NUCLEOTIDE SEQUENCE [LARGE SCALE GENOMIC DNA]</scope>
    <source>
        <strain evidence="15">SZHN2017</strain>
        <tissue evidence="15">Muscle</tissue>
    </source>
</reference>
<evidence type="ECO:0000256" key="4">
    <source>
        <dbReference type="ARBA" id="ARBA00022723"/>
    </source>
</evidence>
<feature type="compositionally biased region" description="Basic and acidic residues" evidence="13">
    <location>
        <begin position="1231"/>
        <end position="1251"/>
    </location>
</feature>
<dbReference type="Proteomes" id="UP000245119">
    <property type="component" value="Linkage Group LG12"/>
</dbReference>
<name>A0A2T7NI01_POMCA</name>
<keyword evidence="6 12" id="KW-0863">Zinc-finger</keyword>
<comment type="caution">
    <text evidence="15">The sequence shown here is derived from an EMBL/GenBank/DDBJ whole genome shotgun (WGS) entry which is preliminary data.</text>
</comment>
<dbReference type="EMBL" id="PZQS01000012">
    <property type="protein sequence ID" value="PVD20799.1"/>
    <property type="molecule type" value="Genomic_DNA"/>
</dbReference>
<dbReference type="InterPro" id="IPR027008">
    <property type="entry name" value="Teashirt_fam"/>
</dbReference>
<evidence type="ECO:0000259" key="14">
    <source>
        <dbReference type="PROSITE" id="PS50157"/>
    </source>
</evidence>
<keyword evidence="7" id="KW-0862">Zinc</keyword>
<feature type="compositionally biased region" description="Basic and acidic residues" evidence="13">
    <location>
        <begin position="1270"/>
        <end position="1279"/>
    </location>
</feature>
<dbReference type="InterPro" id="IPR013087">
    <property type="entry name" value="Znf_C2H2_type"/>
</dbReference>
<evidence type="ECO:0000256" key="11">
    <source>
        <dbReference type="ARBA" id="ARBA00023242"/>
    </source>
</evidence>
<accession>A0A2T7NI01</accession>
<feature type="region of interest" description="Disordered" evidence="13">
    <location>
        <begin position="415"/>
        <end position="546"/>
    </location>
</feature>
<comment type="similarity">
    <text evidence="1">Belongs to the teashirt C2H2-type zinc-finger protein family.</text>
</comment>
<evidence type="ECO:0000313" key="15">
    <source>
        <dbReference type="EMBL" id="PVD20799.1"/>
    </source>
</evidence>
<evidence type="ECO:0000256" key="1">
    <source>
        <dbReference type="ARBA" id="ARBA00007158"/>
    </source>
</evidence>
<feature type="region of interest" description="Disordered" evidence="13">
    <location>
        <begin position="304"/>
        <end position="338"/>
    </location>
</feature>
<keyword evidence="8" id="KW-0805">Transcription regulation</keyword>
<evidence type="ECO:0000256" key="2">
    <source>
        <dbReference type="ARBA" id="ARBA00022473"/>
    </source>
</evidence>
<keyword evidence="10" id="KW-0804">Transcription</keyword>
<evidence type="ECO:0000256" key="13">
    <source>
        <dbReference type="SAM" id="MobiDB-lite"/>
    </source>
</evidence>
<feature type="compositionally biased region" description="Polar residues" evidence="13">
    <location>
        <begin position="228"/>
        <end position="242"/>
    </location>
</feature>
<feature type="compositionally biased region" description="Basic and acidic residues" evidence="13">
    <location>
        <begin position="866"/>
        <end position="879"/>
    </location>
</feature>
<feature type="compositionally biased region" description="Low complexity" evidence="13">
    <location>
        <begin position="453"/>
        <end position="483"/>
    </location>
</feature>
<dbReference type="PANTHER" id="PTHR12487">
    <property type="entry name" value="TEASHIRT-RELATED"/>
    <property type="match status" value="1"/>
</dbReference>
<feature type="region of interest" description="Disordered" evidence="13">
    <location>
        <begin position="864"/>
        <end position="1095"/>
    </location>
</feature>
<dbReference type="GO" id="GO:0005634">
    <property type="term" value="C:nucleus"/>
    <property type="evidence" value="ECO:0007669"/>
    <property type="project" value="TreeGrafter"/>
</dbReference>
<feature type="region of interest" description="Disordered" evidence="13">
    <location>
        <begin position="73"/>
        <end position="132"/>
    </location>
</feature>
<feature type="compositionally biased region" description="Low complexity" evidence="13">
    <location>
        <begin position="1143"/>
        <end position="1158"/>
    </location>
</feature>
<feature type="compositionally biased region" description="Basic and acidic residues" evidence="13">
    <location>
        <begin position="945"/>
        <end position="955"/>
    </location>
</feature>
<feature type="compositionally biased region" description="Acidic residues" evidence="13">
    <location>
        <begin position="103"/>
        <end position="120"/>
    </location>
</feature>